<dbReference type="InterPro" id="IPR036869">
    <property type="entry name" value="J_dom_sf"/>
</dbReference>
<proteinExistence type="predicted"/>
<evidence type="ECO:0000256" key="2">
    <source>
        <dbReference type="SAM" id="Phobius"/>
    </source>
</evidence>
<feature type="transmembrane region" description="Helical" evidence="2">
    <location>
        <begin position="188"/>
        <end position="205"/>
    </location>
</feature>
<keyword evidence="4" id="KW-1185">Reference proteome</keyword>
<comment type="caution">
    <text evidence="3">The sequence shown here is derived from an EMBL/GenBank/DDBJ whole genome shotgun (WGS) entry which is preliminary data.</text>
</comment>
<dbReference type="InterPro" id="IPR021788">
    <property type="entry name" value="CPP1-like"/>
</dbReference>
<keyword evidence="2" id="KW-1133">Transmembrane helix</keyword>
<feature type="region of interest" description="Disordered" evidence="1">
    <location>
        <begin position="67"/>
        <end position="95"/>
    </location>
</feature>
<accession>A0ABW7CBZ5</accession>
<keyword evidence="2" id="KW-0472">Membrane</keyword>
<dbReference type="PANTHER" id="PTHR33372">
    <property type="match status" value="1"/>
</dbReference>
<sequence length="206" mass="22652">MSNPNPYEQLGVTEDASFDEIQSARNRLLKEHETDRQRMEAVEMAYDAVLMDRLRLRQEGRIKVPDRIRFAEQDDRPAPAAPQPSQPPQLPNWLAGSIDQPTRTDWIQAGGTFSVLLVLGLLNPGGDGALLQLVLAIGAGASLFFLNRKERRFGRAVLLTLLGLIGGLILGSLITGLIPPVVGLRTEQLVAVVTLIILWLTSCLLR</sequence>
<dbReference type="SUPFAM" id="SSF46565">
    <property type="entry name" value="Chaperone J-domain"/>
    <property type="match status" value="1"/>
</dbReference>
<feature type="compositionally biased region" description="Basic and acidic residues" evidence="1">
    <location>
        <begin position="67"/>
        <end position="77"/>
    </location>
</feature>
<feature type="transmembrane region" description="Helical" evidence="2">
    <location>
        <begin position="158"/>
        <end position="182"/>
    </location>
</feature>
<dbReference type="InterPro" id="IPR001623">
    <property type="entry name" value="DnaJ_domain"/>
</dbReference>
<evidence type="ECO:0000313" key="3">
    <source>
        <dbReference type="EMBL" id="MFG3818668.1"/>
    </source>
</evidence>
<evidence type="ECO:0000256" key="1">
    <source>
        <dbReference type="SAM" id="MobiDB-lite"/>
    </source>
</evidence>
<reference evidence="4" key="1">
    <citation type="journal article" date="2024" name="Algal Res.">
        <title>Biochemical, toxicological and genomic investigation of a high-biomass producing Limnothrix strain isolated from Italian shallow drinking water reservoir.</title>
        <authorList>
            <person name="Simonazzi M."/>
            <person name="Shishido T.K."/>
            <person name="Delbaje E."/>
            <person name="Wahlsten M."/>
            <person name="Fewer D.P."/>
            <person name="Sivonen K."/>
            <person name="Pezzolesi L."/>
            <person name="Pistocchi R."/>
        </authorList>
    </citation>
    <scope>NUCLEOTIDE SEQUENCE [LARGE SCALE GENOMIC DNA]</scope>
    <source>
        <strain evidence="4">LRLZ20PSL1</strain>
    </source>
</reference>
<protein>
    <submittedName>
        <fullName evidence="3">CPP1-like family protein</fullName>
    </submittedName>
</protein>
<dbReference type="PANTHER" id="PTHR33372:SF2">
    <property type="entry name" value="PROTEIN CHAPERONE-LIKE PROTEIN OF POR1, CHLOROPLASTIC"/>
    <property type="match status" value="1"/>
</dbReference>
<dbReference type="Proteomes" id="UP001604335">
    <property type="component" value="Unassembled WGS sequence"/>
</dbReference>
<dbReference type="CDD" id="cd06257">
    <property type="entry name" value="DnaJ"/>
    <property type="match status" value="1"/>
</dbReference>
<organism evidence="3 4">
    <name type="scientific">Limnothrix redekei LRLZ20PSL1</name>
    <dbReference type="NCBI Taxonomy" id="3112953"/>
    <lineage>
        <taxon>Bacteria</taxon>
        <taxon>Bacillati</taxon>
        <taxon>Cyanobacteriota</taxon>
        <taxon>Cyanophyceae</taxon>
        <taxon>Pseudanabaenales</taxon>
        <taxon>Pseudanabaenaceae</taxon>
        <taxon>Limnothrix</taxon>
    </lineage>
</organism>
<gene>
    <name evidence="3" type="ORF">VPK24_13545</name>
</gene>
<dbReference type="Pfam" id="PF11833">
    <property type="entry name" value="CPP1-like"/>
    <property type="match status" value="1"/>
</dbReference>
<evidence type="ECO:0000313" key="4">
    <source>
        <dbReference type="Proteomes" id="UP001604335"/>
    </source>
</evidence>
<dbReference type="RefSeq" id="WP_190531203.1">
    <property type="nucleotide sequence ID" value="NZ_JAZAQF010000078.1"/>
</dbReference>
<keyword evidence="2" id="KW-0812">Transmembrane</keyword>
<feature type="transmembrane region" description="Helical" evidence="2">
    <location>
        <begin position="129"/>
        <end position="146"/>
    </location>
</feature>
<dbReference type="EMBL" id="JAZAQF010000078">
    <property type="protein sequence ID" value="MFG3818668.1"/>
    <property type="molecule type" value="Genomic_DNA"/>
</dbReference>
<feature type="compositionally biased region" description="Pro residues" evidence="1">
    <location>
        <begin position="79"/>
        <end position="90"/>
    </location>
</feature>
<name>A0ABW7CBZ5_9CYAN</name>